<reference evidence="5" key="1">
    <citation type="submission" date="2009-09" db="EMBL/GenBank/DDBJ databases">
        <title>The complete chromosome of Sebaldella termitidis ATCC 33386.</title>
        <authorList>
            <consortium name="US DOE Joint Genome Institute (JGI-PGF)"/>
            <person name="Lucas S."/>
            <person name="Copeland A."/>
            <person name="Lapidus A."/>
            <person name="Glavina del Rio T."/>
            <person name="Dalin E."/>
            <person name="Tice H."/>
            <person name="Bruce D."/>
            <person name="Goodwin L."/>
            <person name="Pitluck S."/>
            <person name="Kyrpides N."/>
            <person name="Mavromatis K."/>
            <person name="Ivanova N."/>
            <person name="Mikhailova N."/>
            <person name="Sims D."/>
            <person name="Meincke L."/>
            <person name="Brettin T."/>
            <person name="Detter J.C."/>
            <person name="Han C."/>
            <person name="Larimer F."/>
            <person name="Land M."/>
            <person name="Hauser L."/>
            <person name="Markowitz V."/>
            <person name="Cheng J.F."/>
            <person name="Hugenholtz P."/>
            <person name="Woyke T."/>
            <person name="Wu D."/>
            <person name="Eisen J.A."/>
        </authorList>
    </citation>
    <scope>NUCLEOTIDE SEQUENCE [LARGE SCALE GENOMIC DNA]</scope>
    <source>
        <strain evidence="5">ATCC 33386 / NCTC 11300</strain>
    </source>
</reference>
<feature type="domain" description="NADPH-dependent FMN reductase-like" evidence="3">
    <location>
        <begin position="1"/>
        <end position="154"/>
    </location>
</feature>
<dbReference type="RefSeq" id="WP_012859776.1">
    <property type="nucleotide sequence ID" value="NC_013517.1"/>
</dbReference>
<name>D1AL11_SEBTE</name>
<dbReference type="SUPFAM" id="SSF52218">
    <property type="entry name" value="Flavoproteins"/>
    <property type="match status" value="1"/>
</dbReference>
<organism evidence="4 5">
    <name type="scientific">Sebaldella termitidis (strain ATCC 33386 / NCTC 11300)</name>
    <dbReference type="NCBI Taxonomy" id="526218"/>
    <lineage>
        <taxon>Bacteria</taxon>
        <taxon>Fusobacteriati</taxon>
        <taxon>Fusobacteriota</taxon>
        <taxon>Fusobacteriia</taxon>
        <taxon>Fusobacteriales</taxon>
        <taxon>Leptotrichiaceae</taxon>
        <taxon>Sebaldella</taxon>
    </lineage>
</organism>
<evidence type="ECO:0000259" key="3">
    <source>
        <dbReference type="Pfam" id="PF03358"/>
    </source>
</evidence>
<protein>
    <submittedName>
        <fullName evidence="4">NADPH-dependent FMN reductase</fullName>
    </submittedName>
</protein>
<reference evidence="4 5" key="2">
    <citation type="journal article" date="2010" name="Stand. Genomic Sci.">
        <title>Complete genome sequence of Sebaldella termitidis type strain (NCTC 11300).</title>
        <authorList>
            <person name="Harmon-Smith M."/>
            <person name="Celia L."/>
            <person name="Chertkov O."/>
            <person name="Lapidus A."/>
            <person name="Copeland A."/>
            <person name="Glavina Del Rio T."/>
            <person name="Nolan M."/>
            <person name="Lucas S."/>
            <person name="Tice H."/>
            <person name="Cheng J.F."/>
            <person name="Han C."/>
            <person name="Detter J.C."/>
            <person name="Bruce D."/>
            <person name="Goodwin L."/>
            <person name="Pitluck S."/>
            <person name="Pati A."/>
            <person name="Liolios K."/>
            <person name="Ivanova N."/>
            <person name="Mavromatis K."/>
            <person name="Mikhailova N."/>
            <person name="Chen A."/>
            <person name="Palaniappan K."/>
            <person name="Land M."/>
            <person name="Hauser L."/>
            <person name="Chang Y.J."/>
            <person name="Jeffries C.D."/>
            <person name="Brettin T."/>
            <person name="Goker M."/>
            <person name="Beck B."/>
            <person name="Bristow J."/>
            <person name="Eisen J.A."/>
            <person name="Markowitz V."/>
            <person name="Hugenholtz P."/>
            <person name="Kyrpides N.C."/>
            <person name="Klenk H.P."/>
            <person name="Chen F."/>
        </authorList>
    </citation>
    <scope>NUCLEOTIDE SEQUENCE [LARGE SCALE GENOMIC DNA]</scope>
    <source>
        <strain evidence="5">ATCC 33386 / NCTC 11300</strain>
    </source>
</reference>
<evidence type="ECO:0000313" key="5">
    <source>
        <dbReference type="Proteomes" id="UP000000845"/>
    </source>
</evidence>
<gene>
    <name evidence="4" type="ordered locus">Sterm_0293</name>
</gene>
<accession>D1AL11</accession>
<keyword evidence="5" id="KW-1185">Reference proteome</keyword>
<keyword evidence="1" id="KW-0285">Flavoprotein</keyword>
<dbReference type="InterPro" id="IPR005025">
    <property type="entry name" value="FMN_Rdtase-like_dom"/>
</dbReference>
<dbReference type="GO" id="GO:0016491">
    <property type="term" value="F:oxidoreductase activity"/>
    <property type="evidence" value="ECO:0007669"/>
    <property type="project" value="InterPro"/>
</dbReference>
<sequence length="208" mass="23556">MRVIAINGSPHKNGNTYESLAVVTKELEKQGIETEIVHIGNKVIRGCTGCNYCQKNEQNNCVFNEDTVNETALKMAEADGIILGSPVYYSGIAGTMKSFLDRVFYSKSQYFRYKVCTAVAAVRRSGGVDTFHQLNNYFNLGEMIIVPSHYWSVIHGRRPGEVLQDEEGVQTLREAGKSMAWLMKSLDHAKDTVEKPEKEERKWTHFIR</sequence>
<evidence type="ECO:0000313" key="4">
    <source>
        <dbReference type="EMBL" id="ACZ07177.1"/>
    </source>
</evidence>
<dbReference type="EMBL" id="CP001739">
    <property type="protein sequence ID" value="ACZ07177.1"/>
    <property type="molecule type" value="Genomic_DNA"/>
</dbReference>
<dbReference type="eggNOG" id="COG0655">
    <property type="taxonomic scope" value="Bacteria"/>
</dbReference>
<evidence type="ECO:0000256" key="2">
    <source>
        <dbReference type="ARBA" id="ARBA00022643"/>
    </source>
</evidence>
<dbReference type="Pfam" id="PF03358">
    <property type="entry name" value="FMN_red"/>
    <property type="match status" value="1"/>
</dbReference>
<dbReference type="Gene3D" id="3.40.50.360">
    <property type="match status" value="1"/>
</dbReference>
<dbReference type="AlphaFoldDB" id="D1AL11"/>
<keyword evidence="2" id="KW-0288">FMN</keyword>
<dbReference type="HOGENOM" id="CLU_050993_3_3_0"/>
<dbReference type="PANTHER" id="PTHR43278">
    <property type="entry name" value="NAD(P)H-DEPENDENT FMN-CONTAINING OXIDOREDUCTASE YWQN-RELATED"/>
    <property type="match status" value="1"/>
</dbReference>
<proteinExistence type="predicted"/>
<dbReference type="InterPro" id="IPR051796">
    <property type="entry name" value="ISF_SsuE-like"/>
</dbReference>
<evidence type="ECO:0000256" key="1">
    <source>
        <dbReference type="ARBA" id="ARBA00022630"/>
    </source>
</evidence>
<dbReference type="PANTHER" id="PTHR43278:SF4">
    <property type="entry name" value="NAD(P)H-DEPENDENT FMN-CONTAINING OXIDOREDUCTASE YWQN-RELATED"/>
    <property type="match status" value="1"/>
</dbReference>
<dbReference type="Proteomes" id="UP000000845">
    <property type="component" value="Chromosome"/>
</dbReference>
<dbReference type="KEGG" id="str:Sterm_0293"/>
<dbReference type="InterPro" id="IPR029039">
    <property type="entry name" value="Flavoprotein-like_sf"/>
</dbReference>
<dbReference type="STRING" id="526218.Sterm_0293"/>